<gene>
    <name evidence="2" type="ORF">PQR08_07390</name>
</gene>
<comment type="caution">
    <text evidence="2">The sequence shown here is derived from an EMBL/GenBank/DDBJ whole genome shotgun (WGS) entry which is preliminary data.</text>
</comment>
<dbReference type="EMBL" id="JAQQDB010000005">
    <property type="protein sequence ID" value="MFM0517246.1"/>
    <property type="molecule type" value="Genomic_DNA"/>
</dbReference>
<dbReference type="PANTHER" id="PTHR12526">
    <property type="entry name" value="GLYCOSYLTRANSFERASE"/>
    <property type="match status" value="1"/>
</dbReference>
<dbReference type="SUPFAM" id="SSF53756">
    <property type="entry name" value="UDP-Glycosyltransferase/glycogen phosphorylase"/>
    <property type="match status" value="1"/>
</dbReference>
<dbReference type="InterPro" id="IPR001296">
    <property type="entry name" value="Glyco_trans_1"/>
</dbReference>
<accession>A0ABW9CF96</accession>
<dbReference type="Gene3D" id="3.40.50.2000">
    <property type="entry name" value="Glycogen Phosphorylase B"/>
    <property type="match status" value="1"/>
</dbReference>
<keyword evidence="3" id="KW-1185">Reference proteome</keyword>
<dbReference type="PANTHER" id="PTHR12526:SF637">
    <property type="entry name" value="GLYCOSYLTRANSFERASE EPSF-RELATED"/>
    <property type="match status" value="1"/>
</dbReference>
<dbReference type="InterPro" id="IPR029044">
    <property type="entry name" value="Nucleotide-diphossugar_trans"/>
</dbReference>
<organism evidence="2 3">
    <name type="scientific">Caballeronia jiangsuensis</name>
    <dbReference type="NCBI Taxonomy" id="1458357"/>
    <lineage>
        <taxon>Bacteria</taxon>
        <taxon>Pseudomonadati</taxon>
        <taxon>Pseudomonadota</taxon>
        <taxon>Betaproteobacteria</taxon>
        <taxon>Burkholderiales</taxon>
        <taxon>Burkholderiaceae</taxon>
        <taxon>Caballeronia</taxon>
    </lineage>
</organism>
<evidence type="ECO:0000313" key="2">
    <source>
        <dbReference type="EMBL" id="MFM0517246.1"/>
    </source>
</evidence>
<name>A0ABW9CF96_9BURK</name>
<dbReference type="SUPFAM" id="SSF53448">
    <property type="entry name" value="Nucleotide-diphospho-sugar transferases"/>
    <property type="match status" value="1"/>
</dbReference>
<dbReference type="CDD" id="cd03801">
    <property type="entry name" value="GT4_PimA-like"/>
    <property type="match status" value="1"/>
</dbReference>
<dbReference type="Proteomes" id="UP001629462">
    <property type="component" value="Unassembled WGS sequence"/>
</dbReference>
<dbReference type="RefSeq" id="WP_408161198.1">
    <property type="nucleotide sequence ID" value="NZ_JAQQDB010000005.1"/>
</dbReference>
<evidence type="ECO:0000259" key="1">
    <source>
        <dbReference type="Pfam" id="PF00534"/>
    </source>
</evidence>
<feature type="domain" description="Glycosyl transferase family 1" evidence="1">
    <location>
        <begin position="546"/>
        <end position="632"/>
    </location>
</feature>
<evidence type="ECO:0000313" key="3">
    <source>
        <dbReference type="Proteomes" id="UP001629462"/>
    </source>
</evidence>
<sequence length="666" mass="73469">MNTTSALELELETRAYLGHRLHEFLAADSGKPDGANIGDNGLHLTIAMCIDGDSAPALALCQSIAQHLPHFAGKVLIMVNGADAARFDSLKQFRNESGLNLRLEFTGAKANASACRNRMASFAETSWIMFAETGLTFTRDMLRDAQRDIASLGCHFLAMSAASQSAVNGTTGIGYLVPRIAPGRLEISREMLLSTRPHTHGGGYLITLLAGPAVFLKVASLQALGGYDEALAEGLDETDFSLRIFEDGRKIGMSDAPGLTLAPAQPRPAVPDADVLRASTDQFNRKHHLRAPWVEPAPPAPQAAAVAVAPPMAGTIAKTRPRIALMVDTGTWALANIARQIMRYTSDEFEFDMITLKDIGNPVLVLEMTRGHDLVHMFWREPLHHLDKDWGRPYVERLCGGWKPFVERLIAPRPVTFTVFDHLFLTQEETLARGPMYHLANGYTVSSDILKRIYENIPHYPKPQGETPDGVDLTRFSPSNLGRFASGNTRELRIGWSGNSAWGAAGTGGERLDPKGFHTILKPALEMLRAKGLRVSEHFADRQVRHIPHSQMPAYYNSLDVLICCSEAEGTPNPVLEAMACGVPVISTNVGIVSEALGPRQREFILKERSSECLAEAIEKLIVDRHRLQEMSAENLESIKSWDWSVRTQAYRKFFRETLQRAKAHR</sequence>
<protein>
    <submittedName>
        <fullName evidence="2">Glycosyltransferase family 4 protein</fullName>
    </submittedName>
</protein>
<dbReference type="Pfam" id="PF00534">
    <property type="entry name" value="Glycos_transf_1"/>
    <property type="match status" value="1"/>
</dbReference>
<proteinExistence type="predicted"/>
<reference evidence="2 3" key="1">
    <citation type="journal article" date="2024" name="Chem. Sci.">
        <title>Discovery of megapolipeptins by genome mining of a Burkholderiales bacteria collection.</title>
        <authorList>
            <person name="Paulo B.S."/>
            <person name="Recchia M.J.J."/>
            <person name="Lee S."/>
            <person name="Fergusson C.H."/>
            <person name="Romanowski S.B."/>
            <person name="Hernandez A."/>
            <person name="Krull N."/>
            <person name="Liu D.Y."/>
            <person name="Cavanagh H."/>
            <person name="Bos A."/>
            <person name="Gray C.A."/>
            <person name="Murphy B.T."/>
            <person name="Linington R.G."/>
            <person name="Eustaquio A.S."/>
        </authorList>
    </citation>
    <scope>NUCLEOTIDE SEQUENCE [LARGE SCALE GENOMIC DNA]</scope>
    <source>
        <strain evidence="2 3">RL17-374-BIF-D</strain>
    </source>
</reference>